<dbReference type="UniPathway" id="UPA00085"/>
<evidence type="ECO:0000256" key="1">
    <source>
        <dbReference type="ARBA" id="ARBA00022475"/>
    </source>
</evidence>
<dbReference type="AlphaFoldDB" id="A0A858U6S0"/>
<feature type="transmembrane region" description="Helical" evidence="10">
    <location>
        <begin position="6"/>
        <end position="26"/>
    </location>
</feature>
<keyword evidence="7 10" id="KW-0472">Membrane</keyword>
<comment type="subunit">
    <text evidence="10">Probably interacts with PlsX.</text>
</comment>
<keyword evidence="5 10" id="KW-1133">Transmembrane helix</keyword>
<gene>
    <name evidence="10 11" type="primary">plsY</name>
    <name evidence="11" type="ORF">HGG69_01340</name>
</gene>
<dbReference type="EC" id="2.3.1.275" evidence="10"/>
<feature type="transmembrane region" description="Helical" evidence="10">
    <location>
        <begin position="153"/>
        <end position="177"/>
    </location>
</feature>
<dbReference type="KEGG" id="mphe:HGG69_01340"/>
<keyword evidence="8 10" id="KW-0594">Phospholipid biosynthesis</keyword>
<comment type="subcellular location">
    <subcellularLocation>
        <location evidence="10">Cell membrane</location>
        <topology evidence="10">Multi-pass membrane protein</topology>
    </subcellularLocation>
</comment>
<evidence type="ECO:0000256" key="10">
    <source>
        <dbReference type="HAMAP-Rule" id="MF_01043"/>
    </source>
</evidence>
<evidence type="ECO:0000256" key="9">
    <source>
        <dbReference type="ARBA" id="ARBA00023264"/>
    </source>
</evidence>
<keyword evidence="11" id="KW-0012">Acyltransferase</keyword>
<organism evidence="11 12">
    <name type="scientific">Mycoplasma phocoenae</name>
    <dbReference type="NCBI Taxonomy" id="754517"/>
    <lineage>
        <taxon>Bacteria</taxon>
        <taxon>Bacillati</taxon>
        <taxon>Mycoplasmatota</taxon>
        <taxon>Mollicutes</taxon>
        <taxon>Mycoplasmataceae</taxon>
        <taxon>Mycoplasma</taxon>
    </lineage>
</organism>
<evidence type="ECO:0000256" key="4">
    <source>
        <dbReference type="ARBA" id="ARBA00022692"/>
    </source>
</evidence>
<evidence type="ECO:0000256" key="7">
    <source>
        <dbReference type="ARBA" id="ARBA00023136"/>
    </source>
</evidence>
<proteinExistence type="inferred from homology"/>
<name>A0A858U6S0_9MOLU</name>
<dbReference type="PANTHER" id="PTHR30309">
    <property type="entry name" value="INNER MEMBRANE PROTEIN YGIH"/>
    <property type="match status" value="1"/>
</dbReference>
<dbReference type="SMART" id="SM01207">
    <property type="entry name" value="G3P_acyltransf"/>
    <property type="match status" value="1"/>
</dbReference>
<feature type="transmembrane region" description="Helical" evidence="10">
    <location>
        <begin position="189"/>
        <end position="205"/>
    </location>
</feature>
<comment type="pathway">
    <text evidence="10">Lipid metabolism; phospholipid metabolism.</text>
</comment>
<comment type="similarity">
    <text evidence="10">Belongs to the PlsY family.</text>
</comment>
<evidence type="ECO:0000256" key="2">
    <source>
        <dbReference type="ARBA" id="ARBA00022516"/>
    </source>
</evidence>
<keyword evidence="12" id="KW-1185">Reference proteome</keyword>
<dbReference type="Proteomes" id="UP000501060">
    <property type="component" value="Chromosome"/>
</dbReference>
<dbReference type="NCBIfam" id="TIGR00023">
    <property type="entry name" value="glycerol-3-phosphate 1-O-acyltransferase PlsY"/>
    <property type="match status" value="1"/>
</dbReference>
<keyword evidence="4 10" id="KW-0812">Transmembrane</keyword>
<feature type="transmembrane region" description="Helical" evidence="10">
    <location>
        <begin position="57"/>
        <end position="77"/>
    </location>
</feature>
<comment type="function">
    <text evidence="10">Catalyzes the transfer of an acyl group from acyl-phosphate (acyl-PO(4)) to glycerol-3-phosphate (G3P) to form lysophosphatidic acid (LPA). This enzyme utilizes acyl-phosphate as fatty acyl donor, but not acyl-CoA or acyl-ACP.</text>
</comment>
<dbReference type="GO" id="GO:0043772">
    <property type="term" value="F:acyl-phosphate glycerol-3-phosphate acyltransferase activity"/>
    <property type="evidence" value="ECO:0007669"/>
    <property type="project" value="UniProtKB-UniRule"/>
</dbReference>
<sequence length="227" mass="25131">MNFVWVNAILLIIGYFIGSLNLSVFLTKKKNTDIRTLGSKNAGATNTMRIFGKKMGLLVFLFDVLKAYLPIIIAFLIKDYALIKNGYEIGYCIVPVIIGLGSLIGHIFPIYHNFKGGKGAATFLGIIVAINPLFFVIGFVIFVSIVYSSKYVSLGSIIAPFILVCLSFIPWFAVGSLGFTHSVNLQDHWYVIGIVALIADIFVIVKHSSNIKRLLAHKENRLKISNK</sequence>
<evidence type="ECO:0000256" key="8">
    <source>
        <dbReference type="ARBA" id="ARBA00023209"/>
    </source>
</evidence>
<evidence type="ECO:0000256" key="3">
    <source>
        <dbReference type="ARBA" id="ARBA00022679"/>
    </source>
</evidence>
<keyword evidence="9 10" id="KW-1208">Phospholipid metabolism</keyword>
<keyword evidence="3 10" id="KW-0808">Transferase</keyword>
<keyword evidence="1 10" id="KW-1003">Cell membrane</keyword>
<keyword evidence="2 10" id="KW-0444">Lipid biosynthesis</keyword>
<dbReference type="HAMAP" id="MF_01043">
    <property type="entry name" value="PlsY"/>
    <property type="match status" value="1"/>
</dbReference>
<dbReference type="EMBL" id="CP051481">
    <property type="protein sequence ID" value="QJG66965.1"/>
    <property type="molecule type" value="Genomic_DNA"/>
</dbReference>
<dbReference type="GO" id="GO:0005886">
    <property type="term" value="C:plasma membrane"/>
    <property type="evidence" value="ECO:0007669"/>
    <property type="project" value="UniProtKB-SubCell"/>
</dbReference>
<dbReference type="Pfam" id="PF02660">
    <property type="entry name" value="G3P_acyltransf"/>
    <property type="match status" value="1"/>
</dbReference>
<feature type="transmembrane region" description="Helical" evidence="10">
    <location>
        <begin position="123"/>
        <end position="147"/>
    </location>
</feature>
<protein>
    <recommendedName>
        <fullName evidence="10">Glycerol-3-phosphate acyltransferase</fullName>
    </recommendedName>
    <alternativeName>
        <fullName evidence="10">Acyl-PO4 G3P acyltransferase</fullName>
    </alternativeName>
    <alternativeName>
        <fullName evidence="10">Acyl-phosphate--glycerol-3-phosphate acyltransferase</fullName>
    </alternativeName>
    <alternativeName>
        <fullName evidence="10">G3P acyltransferase</fullName>
        <shortName evidence="10">GPAT</shortName>
        <ecNumber evidence="10">2.3.1.275</ecNumber>
    </alternativeName>
    <alternativeName>
        <fullName evidence="10">Lysophosphatidic acid synthase</fullName>
        <shortName evidence="10">LPA synthase</shortName>
    </alternativeName>
</protein>
<evidence type="ECO:0000256" key="6">
    <source>
        <dbReference type="ARBA" id="ARBA00023098"/>
    </source>
</evidence>
<dbReference type="PANTHER" id="PTHR30309:SF0">
    <property type="entry name" value="GLYCEROL-3-PHOSPHATE ACYLTRANSFERASE-RELATED"/>
    <property type="match status" value="1"/>
</dbReference>
<dbReference type="InterPro" id="IPR003811">
    <property type="entry name" value="G3P_acylTferase_PlsY"/>
</dbReference>
<dbReference type="RefSeq" id="WP_169605016.1">
    <property type="nucleotide sequence ID" value="NZ_CP051481.1"/>
</dbReference>
<feature type="transmembrane region" description="Helical" evidence="10">
    <location>
        <begin position="89"/>
        <end position="111"/>
    </location>
</feature>
<evidence type="ECO:0000313" key="11">
    <source>
        <dbReference type="EMBL" id="QJG66965.1"/>
    </source>
</evidence>
<dbReference type="GO" id="GO:0008654">
    <property type="term" value="P:phospholipid biosynthetic process"/>
    <property type="evidence" value="ECO:0007669"/>
    <property type="project" value="UniProtKB-UniRule"/>
</dbReference>
<reference evidence="11 12" key="1">
    <citation type="submission" date="2020-04" db="EMBL/GenBank/DDBJ databases">
        <title>Novel Mycoplasma species detected in Phocoena phocoena (harbor porpoise) from the USA.</title>
        <authorList>
            <person name="Volokhov D.V."/>
        </authorList>
    </citation>
    <scope>NUCLEOTIDE SEQUENCE [LARGE SCALE GENOMIC DNA]</scope>
    <source>
        <strain evidence="11 12">Phocoena C-264-GEN</strain>
    </source>
</reference>
<keyword evidence="6 10" id="KW-0443">Lipid metabolism</keyword>
<accession>A0A858U6S0</accession>
<evidence type="ECO:0000313" key="12">
    <source>
        <dbReference type="Proteomes" id="UP000501060"/>
    </source>
</evidence>
<evidence type="ECO:0000256" key="5">
    <source>
        <dbReference type="ARBA" id="ARBA00022989"/>
    </source>
</evidence>
<comment type="catalytic activity">
    <reaction evidence="10">
        <text>an acyl phosphate + sn-glycerol 3-phosphate = a 1-acyl-sn-glycero-3-phosphate + phosphate</text>
        <dbReference type="Rhea" id="RHEA:34075"/>
        <dbReference type="ChEBI" id="CHEBI:43474"/>
        <dbReference type="ChEBI" id="CHEBI:57597"/>
        <dbReference type="ChEBI" id="CHEBI:57970"/>
        <dbReference type="ChEBI" id="CHEBI:59918"/>
        <dbReference type="EC" id="2.3.1.275"/>
    </reaction>
</comment>